<dbReference type="EMBL" id="AZBU02000011">
    <property type="protein sequence ID" value="TKR60180.1"/>
    <property type="molecule type" value="Genomic_DNA"/>
</dbReference>
<evidence type="ECO:0000313" key="2">
    <source>
        <dbReference type="Proteomes" id="UP000298663"/>
    </source>
</evidence>
<proteinExistence type="predicted"/>
<dbReference type="AlphaFoldDB" id="A0A4U5LVK5"/>
<dbReference type="Proteomes" id="UP000298663">
    <property type="component" value="Unassembled WGS sequence"/>
</dbReference>
<protein>
    <submittedName>
        <fullName evidence="1">Uncharacterized protein</fullName>
    </submittedName>
</protein>
<evidence type="ECO:0000313" key="1">
    <source>
        <dbReference type="EMBL" id="TKR60180.1"/>
    </source>
</evidence>
<name>A0A4U5LVK5_STECR</name>
<accession>A0A4U5LVK5</accession>
<sequence>MNLSNDVTIQNRVSVNNIGMTNSLSHEVDYGSRSALAFFVGLCKSSPQNSETNCWHLKLNFVQPLATEKSLLINKHLIGHD</sequence>
<reference evidence="1 2" key="2">
    <citation type="journal article" date="2019" name="G3 (Bethesda)">
        <title>Hybrid Assembly of the Genome of the Entomopathogenic Nematode Steinernema carpocapsae Identifies the X-Chromosome.</title>
        <authorList>
            <person name="Serra L."/>
            <person name="Macchietto M."/>
            <person name="Macias-Munoz A."/>
            <person name="McGill C.J."/>
            <person name="Rodriguez I.M."/>
            <person name="Rodriguez B."/>
            <person name="Murad R."/>
            <person name="Mortazavi A."/>
        </authorList>
    </citation>
    <scope>NUCLEOTIDE SEQUENCE [LARGE SCALE GENOMIC DNA]</scope>
    <source>
        <strain evidence="1 2">ALL</strain>
    </source>
</reference>
<keyword evidence="2" id="KW-1185">Reference proteome</keyword>
<gene>
    <name evidence="1" type="ORF">L596_027469</name>
</gene>
<comment type="caution">
    <text evidence="1">The sequence shown here is derived from an EMBL/GenBank/DDBJ whole genome shotgun (WGS) entry which is preliminary data.</text>
</comment>
<reference evidence="1 2" key="1">
    <citation type="journal article" date="2015" name="Genome Biol.">
        <title>Comparative genomics of Steinernema reveals deeply conserved gene regulatory networks.</title>
        <authorList>
            <person name="Dillman A.R."/>
            <person name="Macchietto M."/>
            <person name="Porter C.F."/>
            <person name="Rogers A."/>
            <person name="Williams B."/>
            <person name="Antoshechkin I."/>
            <person name="Lee M.M."/>
            <person name="Goodwin Z."/>
            <person name="Lu X."/>
            <person name="Lewis E.E."/>
            <person name="Goodrich-Blair H."/>
            <person name="Stock S.P."/>
            <person name="Adams B.J."/>
            <person name="Sternberg P.W."/>
            <person name="Mortazavi A."/>
        </authorList>
    </citation>
    <scope>NUCLEOTIDE SEQUENCE [LARGE SCALE GENOMIC DNA]</scope>
    <source>
        <strain evidence="1 2">ALL</strain>
    </source>
</reference>
<organism evidence="1 2">
    <name type="scientific">Steinernema carpocapsae</name>
    <name type="common">Entomopathogenic nematode</name>
    <dbReference type="NCBI Taxonomy" id="34508"/>
    <lineage>
        <taxon>Eukaryota</taxon>
        <taxon>Metazoa</taxon>
        <taxon>Ecdysozoa</taxon>
        <taxon>Nematoda</taxon>
        <taxon>Chromadorea</taxon>
        <taxon>Rhabditida</taxon>
        <taxon>Tylenchina</taxon>
        <taxon>Panagrolaimomorpha</taxon>
        <taxon>Strongyloidoidea</taxon>
        <taxon>Steinernematidae</taxon>
        <taxon>Steinernema</taxon>
    </lineage>
</organism>